<dbReference type="Proteomes" id="UP001054837">
    <property type="component" value="Unassembled WGS sequence"/>
</dbReference>
<evidence type="ECO:0000313" key="2">
    <source>
        <dbReference type="Proteomes" id="UP001054837"/>
    </source>
</evidence>
<comment type="caution">
    <text evidence="1">The sequence shown here is derived from an EMBL/GenBank/DDBJ whole genome shotgun (WGS) entry which is preliminary data.</text>
</comment>
<gene>
    <name evidence="1" type="ORF">CDAR_98021</name>
</gene>
<dbReference type="AlphaFoldDB" id="A0AAV4SNE0"/>
<evidence type="ECO:0000313" key="1">
    <source>
        <dbReference type="EMBL" id="GIY34771.1"/>
    </source>
</evidence>
<keyword evidence="2" id="KW-1185">Reference proteome</keyword>
<protein>
    <submittedName>
        <fullName evidence="1">Uncharacterized protein</fullName>
    </submittedName>
</protein>
<proteinExistence type="predicted"/>
<reference evidence="1 2" key="1">
    <citation type="submission" date="2021-06" db="EMBL/GenBank/DDBJ databases">
        <title>Caerostris darwini draft genome.</title>
        <authorList>
            <person name="Kono N."/>
            <person name="Arakawa K."/>
        </authorList>
    </citation>
    <scope>NUCLEOTIDE SEQUENCE [LARGE SCALE GENOMIC DNA]</scope>
</reference>
<accession>A0AAV4SNE0</accession>
<organism evidence="1 2">
    <name type="scientific">Caerostris darwini</name>
    <dbReference type="NCBI Taxonomy" id="1538125"/>
    <lineage>
        <taxon>Eukaryota</taxon>
        <taxon>Metazoa</taxon>
        <taxon>Ecdysozoa</taxon>
        <taxon>Arthropoda</taxon>
        <taxon>Chelicerata</taxon>
        <taxon>Arachnida</taxon>
        <taxon>Araneae</taxon>
        <taxon>Araneomorphae</taxon>
        <taxon>Entelegynae</taxon>
        <taxon>Araneoidea</taxon>
        <taxon>Araneidae</taxon>
        <taxon>Caerostris</taxon>
    </lineage>
</organism>
<sequence length="91" mass="10571">MEFLLGLEDGQKEKHISSFCYSFCPDLPTHSQKWKVKVRGTILTAKWDLCLNGPVLERGVISRDGLWQHGKLRYDFWPMAAKMYCKVDGKH</sequence>
<name>A0AAV4SNE0_9ARAC</name>
<dbReference type="EMBL" id="BPLQ01008095">
    <property type="protein sequence ID" value="GIY34771.1"/>
    <property type="molecule type" value="Genomic_DNA"/>
</dbReference>